<dbReference type="Proteomes" id="UP000509667">
    <property type="component" value="Chromosome"/>
</dbReference>
<feature type="domain" description="DUF8149" evidence="1">
    <location>
        <begin position="1"/>
        <end position="68"/>
    </location>
</feature>
<dbReference type="GeneID" id="56078135"/>
<sequence>MADETEPTVPVVCSECETETAVAIDDVADAVARHNDGLHDGEQVASVDPALADQVRDLVAEDLGLLGDPADD</sequence>
<dbReference type="OrthoDB" id="260707at2157"/>
<dbReference type="EMBL" id="CP058910">
    <property type="protein sequence ID" value="QLH77553.1"/>
    <property type="molecule type" value="Genomic_DNA"/>
</dbReference>
<gene>
    <name evidence="2" type="ORF">HZS55_09690</name>
</gene>
<accession>A0A7D5T5F8</accession>
<dbReference type="RefSeq" id="WP_179911479.1">
    <property type="nucleotide sequence ID" value="NZ_CP058910.1"/>
</dbReference>
<protein>
    <recommendedName>
        <fullName evidence="1">DUF8149 domain-containing protein</fullName>
    </recommendedName>
</protein>
<dbReference type="Pfam" id="PF26476">
    <property type="entry name" value="DUF8149"/>
    <property type="match status" value="1"/>
</dbReference>
<organism evidence="2 3">
    <name type="scientific">Halosimplex rubrum</name>
    <dbReference type="NCBI Taxonomy" id="869889"/>
    <lineage>
        <taxon>Archaea</taxon>
        <taxon>Methanobacteriati</taxon>
        <taxon>Methanobacteriota</taxon>
        <taxon>Stenosarchaea group</taxon>
        <taxon>Halobacteria</taxon>
        <taxon>Halobacteriales</taxon>
        <taxon>Haloarculaceae</taxon>
        <taxon>Halosimplex</taxon>
    </lineage>
</organism>
<dbReference type="AlphaFoldDB" id="A0A7D5T5F8"/>
<name>A0A7D5T5F8_9EURY</name>
<evidence type="ECO:0000313" key="2">
    <source>
        <dbReference type="EMBL" id="QLH77553.1"/>
    </source>
</evidence>
<dbReference type="InterPro" id="IPR058462">
    <property type="entry name" value="DUF8149"/>
</dbReference>
<proteinExistence type="predicted"/>
<dbReference type="KEGG" id="hrr:HZS55_09690"/>
<keyword evidence="3" id="KW-1185">Reference proteome</keyword>
<evidence type="ECO:0000313" key="3">
    <source>
        <dbReference type="Proteomes" id="UP000509667"/>
    </source>
</evidence>
<evidence type="ECO:0000259" key="1">
    <source>
        <dbReference type="Pfam" id="PF26476"/>
    </source>
</evidence>
<reference evidence="2 3" key="1">
    <citation type="submission" date="2020-07" db="EMBL/GenBank/DDBJ databases">
        <title>Halosimplex pelagicum sp. nov. and Halosimplex rubrum sp. nov., isolated from salted brown alga Laminaria, and emended description of the genus Halosimplex.</title>
        <authorList>
            <person name="Cui H."/>
        </authorList>
    </citation>
    <scope>NUCLEOTIDE SEQUENCE [LARGE SCALE GENOMIC DNA]</scope>
    <source>
        <strain evidence="2 3">R27</strain>
    </source>
</reference>